<accession>A0A4V2KAD8</accession>
<protein>
    <submittedName>
        <fullName evidence="1">Uncharacterized protein</fullName>
    </submittedName>
</protein>
<dbReference type="AlphaFoldDB" id="A0A4V2KAD8"/>
<dbReference type="Proteomes" id="UP000292302">
    <property type="component" value="Unassembled WGS sequence"/>
</dbReference>
<name>A0A4V2KAD8_9GAMM</name>
<proteinExistence type="predicted"/>
<comment type="caution">
    <text evidence="1">The sequence shown here is derived from an EMBL/GenBank/DDBJ whole genome shotgun (WGS) entry which is preliminary data.</text>
</comment>
<evidence type="ECO:0000313" key="2">
    <source>
        <dbReference type="Proteomes" id="UP000292302"/>
    </source>
</evidence>
<dbReference type="EMBL" id="QJUI01000017">
    <property type="protein sequence ID" value="TBU74825.1"/>
    <property type="molecule type" value="Genomic_DNA"/>
</dbReference>
<organism evidence="1 2">
    <name type="scientific">Phytopseudomonas daroniae</name>
    <dbReference type="NCBI Taxonomy" id="2487519"/>
    <lineage>
        <taxon>Bacteria</taxon>
        <taxon>Pseudomonadati</taxon>
        <taxon>Pseudomonadota</taxon>
        <taxon>Gammaproteobacteria</taxon>
        <taxon>Pseudomonadales</taxon>
        <taxon>Pseudomonadaceae</taxon>
        <taxon>Phytopseudomonas</taxon>
    </lineage>
</organism>
<sequence>MLVRHLVGLLLLILIRCRLADTASVSGRRPGAIANHVIADLFALLLQRQAVIVGLHTGDEQGSKQNHRSSECFHRRLPGFVL</sequence>
<reference evidence="1 2" key="1">
    <citation type="submission" date="2018-06" db="EMBL/GenBank/DDBJ databases">
        <title>Three novel Pseudomonas species isolated from symptomatic oak.</title>
        <authorList>
            <person name="Bueno-Gonzalez V."/>
            <person name="Brady C."/>
        </authorList>
    </citation>
    <scope>NUCLEOTIDE SEQUENCE [LARGE SCALE GENOMIC DNA]</scope>
    <source>
        <strain evidence="1 2">P9A</strain>
    </source>
</reference>
<gene>
    <name evidence="1" type="ORF">DNK06_18785</name>
</gene>
<evidence type="ECO:0000313" key="1">
    <source>
        <dbReference type="EMBL" id="TBU74825.1"/>
    </source>
</evidence>
<keyword evidence="2" id="KW-1185">Reference proteome</keyword>